<protein>
    <submittedName>
        <fullName evidence="7">Src substrate cortactin</fullName>
    </submittedName>
</protein>
<accession>A0A4E0S3C2</accession>
<dbReference type="SMART" id="SM00326">
    <property type="entry name" value="SH3"/>
    <property type="match status" value="1"/>
</dbReference>
<evidence type="ECO:0000256" key="1">
    <source>
        <dbReference type="ARBA" id="ARBA00022443"/>
    </source>
</evidence>
<evidence type="ECO:0000313" key="7">
    <source>
        <dbReference type="EMBL" id="THD28632.1"/>
    </source>
</evidence>
<dbReference type="InterPro" id="IPR003134">
    <property type="entry name" value="Hs1_Cortactin"/>
</dbReference>
<feature type="compositionally biased region" description="Basic and acidic residues" evidence="5">
    <location>
        <begin position="289"/>
        <end position="299"/>
    </location>
</feature>
<dbReference type="GO" id="GO:0030864">
    <property type="term" value="C:cortical actin cytoskeleton"/>
    <property type="evidence" value="ECO:0007669"/>
    <property type="project" value="TreeGrafter"/>
</dbReference>
<evidence type="ECO:0000256" key="2">
    <source>
        <dbReference type="ARBA" id="ARBA00022553"/>
    </source>
</evidence>
<name>A0A4E0S3C2_FASHE</name>
<feature type="region of interest" description="Disordered" evidence="5">
    <location>
        <begin position="183"/>
        <end position="250"/>
    </location>
</feature>
<keyword evidence="3" id="KW-0677">Repeat</keyword>
<dbReference type="Pfam" id="PF02218">
    <property type="entry name" value="HS1_rep"/>
    <property type="match status" value="4"/>
</dbReference>
<feature type="compositionally biased region" description="Low complexity" evidence="5">
    <location>
        <begin position="362"/>
        <end position="371"/>
    </location>
</feature>
<keyword evidence="8" id="KW-1185">Reference proteome</keyword>
<dbReference type="PROSITE" id="PS51090">
    <property type="entry name" value="CORTACTIN"/>
    <property type="match status" value="4"/>
</dbReference>
<dbReference type="Pfam" id="PF00018">
    <property type="entry name" value="SH3_1"/>
    <property type="match status" value="1"/>
</dbReference>
<dbReference type="GO" id="GO:0051015">
    <property type="term" value="F:actin filament binding"/>
    <property type="evidence" value="ECO:0007669"/>
    <property type="project" value="TreeGrafter"/>
</dbReference>
<dbReference type="InterPro" id="IPR001452">
    <property type="entry name" value="SH3_domain"/>
</dbReference>
<evidence type="ECO:0000259" key="6">
    <source>
        <dbReference type="PROSITE" id="PS50002"/>
    </source>
</evidence>
<dbReference type="EMBL" id="JXXN02000106">
    <property type="protein sequence ID" value="THD28632.1"/>
    <property type="molecule type" value="Genomic_DNA"/>
</dbReference>
<gene>
    <name evidence="7" type="ORF">D915_000481</name>
</gene>
<dbReference type="GO" id="GO:0005884">
    <property type="term" value="C:actin filament"/>
    <property type="evidence" value="ECO:0007669"/>
    <property type="project" value="TreeGrafter"/>
</dbReference>
<dbReference type="GO" id="GO:0030833">
    <property type="term" value="P:regulation of actin filament polymerization"/>
    <property type="evidence" value="ECO:0007669"/>
    <property type="project" value="TreeGrafter"/>
</dbReference>
<dbReference type="PROSITE" id="PS50002">
    <property type="entry name" value="SH3"/>
    <property type="match status" value="1"/>
</dbReference>
<organism evidence="7 8">
    <name type="scientific">Fasciola hepatica</name>
    <name type="common">Liver fluke</name>
    <dbReference type="NCBI Taxonomy" id="6192"/>
    <lineage>
        <taxon>Eukaryota</taxon>
        <taxon>Metazoa</taxon>
        <taxon>Spiralia</taxon>
        <taxon>Lophotrochozoa</taxon>
        <taxon>Platyhelminthes</taxon>
        <taxon>Trematoda</taxon>
        <taxon>Digenea</taxon>
        <taxon>Plagiorchiida</taxon>
        <taxon>Echinostomata</taxon>
        <taxon>Echinostomatoidea</taxon>
        <taxon>Fasciolidae</taxon>
        <taxon>Fasciola</taxon>
    </lineage>
</organism>
<dbReference type="SUPFAM" id="SSF50044">
    <property type="entry name" value="SH3-domain"/>
    <property type="match status" value="1"/>
</dbReference>
<dbReference type="AlphaFoldDB" id="A0A4E0S3C2"/>
<feature type="compositionally biased region" description="Basic and acidic residues" evidence="5">
    <location>
        <begin position="183"/>
        <end position="200"/>
    </location>
</feature>
<dbReference type="Gene3D" id="2.30.30.40">
    <property type="entry name" value="SH3 Domains"/>
    <property type="match status" value="1"/>
</dbReference>
<dbReference type="InterPro" id="IPR036028">
    <property type="entry name" value="SH3-like_dom_sf"/>
</dbReference>
<proteinExistence type="predicted"/>
<feature type="domain" description="SH3" evidence="6">
    <location>
        <begin position="382"/>
        <end position="439"/>
    </location>
</feature>
<keyword evidence="1 4" id="KW-0728">SH3 domain</keyword>
<dbReference type="CDD" id="cd11819">
    <property type="entry name" value="SH3_Cortactin_like"/>
    <property type="match status" value="1"/>
</dbReference>
<evidence type="ECO:0000256" key="5">
    <source>
        <dbReference type="SAM" id="MobiDB-lite"/>
    </source>
</evidence>
<reference evidence="7" key="1">
    <citation type="submission" date="2019-03" db="EMBL/GenBank/DDBJ databases">
        <title>Improved annotation for the trematode Fasciola hepatica.</title>
        <authorList>
            <person name="Choi Y.-J."/>
            <person name="Martin J."/>
            <person name="Mitreva M."/>
        </authorList>
    </citation>
    <scope>NUCLEOTIDE SEQUENCE [LARGE SCALE GENOMIC DNA]</scope>
</reference>
<keyword evidence="2" id="KW-0597">Phosphoprotein</keyword>
<dbReference type="Proteomes" id="UP000230066">
    <property type="component" value="Unassembled WGS sequence"/>
</dbReference>
<dbReference type="PANTHER" id="PTHR10829">
    <property type="entry name" value="CORTACTIN AND DREBRIN"/>
    <property type="match status" value="1"/>
</dbReference>
<dbReference type="PANTHER" id="PTHR10829:SF23">
    <property type="entry name" value="CORTACTIN, ISOFORM A"/>
    <property type="match status" value="1"/>
</dbReference>
<feature type="compositionally biased region" description="Pro residues" evidence="5">
    <location>
        <begin position="341"/>
        <end position="361"/>
    </location>
</feature>
<comment type="caution">
    <text evidence="7">The sequence shown here is derived from an EMBL/GenBank/DDBJ whole genome shotgun (WGS) entry which is preliminary data.</text>
</comment>
<evidence type="ECO:0000256" key="4">
    <source>
        <dbReference type="PROSITE-ProRule" id="PRU00192"/>
    </source>
</evidence>
<dbReference type="PRINTS" id="PR00452">
    <property type="entry name" value="SH3DOMAIN"/>
</dbReference>
<evidence type="ECO:0000313" key="8">
    <source>
        <dbReference type="Proteomes" id="UP000230066"/>
    </source>
</evidence>
<evidence type="ECO:0000256" key="3">
    <source>
        <dbReference type="ARBA" id="ARBA00022737"/>
    </source>
</evidence>
<dbReference type="GO" id="GO:0030427">
    <property type="term" value="C:site of polarized growth"/>
    <property type="evidence" value="ECO:0007669"/>
    <property type="project" value="TreeGrafter"/>
</dbReference>
<dbReference type="FunFam" id="2.30.30.40:FF:000072">
    <property type="entry name" value="Unconventional Myosin IB"/>
    <property type="match status" value="1"/>
</dbReference>
<sequence>MNSRLIPAAFVLWKLNWTELTLPKAGLPGVRLNESGLTMSDDWETDPDFVNDVTEKEQRWGSKTVGGSGHQGSIDLRALREEVKQSDKINKLKTAPKPSYGYGGKFGVERDRMDKSAVGHDHIEHVPKHASQTDYSTGFGGKYGVQTDRQDRSAVGWDHKEHIEAHASQKDYASGFGGKYGVQKDRQDKSAVGWDHKEQVAPHPSQKDYAFGFGGKYGVQTDRVDSTSASWDEKSSTELHPSQMRPTVAGTAGGLSALRDRFESKGKVVTPAPNAPSAAQQRVLEERARWEAERKKAAENQEDQLQPVGEQPKLANTAAQSIAPEPKSSAPIPNGSSDVRPVPPAPVQPSMEPSPTPPPSTTEPVTSSAPEQAPVPSCGVEPIYYTAKALYDYTAEEDDELTFSVGELITEIEKIDPGWWKGLCRGKIGLFPANYVEEQ</sequence>
<feature type="region of interest" description="Disordered" evidence="5">
    <location>
        <begin position="289"/>
        <end position="377"/>
    </location>
</feature>